<reference evidence="5" key="1">
    <citation type="journal article" date="2020" name="Cell">
        <title>Large-Scale Comparative Analyses of Tick Genomes Elucidate Their Genetic Diversity and Vector Capacities.</title>
        <authorList>
            <consortium name="Tick Genome and Microbiome Consortium (TIGMIC)"/>
            <person name="Jia N."/>
            <person name="Wang J."/>
            <person name="Shi W."/>
            <person name="Du L."/>
            <person name="Sun Y."/>
            <person name="Zhan W."/>
            <person name="Jiang J.F."/>
            <person name="Wang Q."/>
            <person name="Zhang B."/>
            <person name="Ji P."/>
            <person name="Bell-Sakyi L."/>
            <person name="Cui X.M."/>
            <person name="Yuan T.T."/>
            <person name="Jiang B.G."/>
            <person name="Yang W.F."/>
            <person name="Lam T.T."/>
            <person name="Chang Q.C."/>
            <person name="Ding S.J."/>
            <person name="Wang X.J."/>
            <person name="Zhu J.G."/>
            <person name="Ruan X.D."/>
            <person name="Zhao L."/>
            <person name="Wei J.T."/>
            <person name="Ye R.Z."/>
            <person name="Que T.C."/>
            <person name="Du C.H."/>
            <person name="Zhou Y.H."/>
            <person name="Cheng J.X."/>
            <person name="Dai P.F."/>
            <person name="Guo W.B."/>
            <person name="Han X.H."/>
            <person name="Huang E.J."/>
            <person name="Li L.F."/>
            <person name="Wei W."/>
            <person name="Gao Y.C."/>
            <person name="Liu J.Z."/>
            <person name="Shao H.Z."/>
            <person name="Wang X."/>
            <person name="Wang C.C."/>
            <person name="Yang T.C."/>
            <person name="Huo Q.B."/>
            <person name="Li W."/>
            <person name="Chen H.Y."/>
            <person name="Chen S.E."/>
            <person name="Zhou L.G."/>
            <person name="Ni X.B."/>
            <person name="Tian J.H."/>
            <person name="Sheng Y."/>
            <person name="Liu T."/>
            <person name="Pan Y.S."/>
            <person name="Xia L.Y."/>
            <person name="Li J."/>
            <person name="Zhao F."/>
            <person name="Cao W.C."/>
        </authorList>
    </citation>
    <scope>NUCLEOTIDE SEQUENCE</scope>
    <source>
        <strain evidence="5">Rsan-2018</strain>
    </source>
</reference>
<dbReference type="GO" id="GO:0030414">
    <property type="term" value="F:peptidase inhibitor activity"/>
    <property type="evidence" value="ECO:0007669"/>
    <property type="project" value="UniProtKB-KW"/>
</dbReference>
<reference evidence="5" key="2">
    <citation type="submission" date="2021-09" db="EMBL/GenBank/DDBJ databases">
        <authorList>
            <person name="Jia N."/>
            <person name="Wang J."/>
            <person name="Shi W."/>
            <person name="Du L."/>
            <person name="Sun Y."/>
            <person name="Zhan W."/>
            <person name="Jiang J."/>
            <person name="Wang Q."/>
            <person name="Zhang B."/>
            <person name="Ji P."/>
            <person name="Sakyi L.B."/>
            <person name="Cui X."/>
            <person name="Yuan T."/>
            <person name="Jiang B."/>
            <person name="Yang W."/>
            <person name="Lam T.T.-Y."/>
            <person name="Chang Q."/>
            <person name="Ding S."/>
            <person name="Wang X."/>
            <person name="Zhu J."/>
            <person name="Ruan X."/>
            <person name="Zhao L."/>
            <person name="Wei J."/>
            <person name="Que T."/>
            <person name="Du C."/>
            <person name="Cheng J."/>
            <person name="Dai P."/>
            <person name="Han X."/>
            <person name="Huang E."/>
            <person name="Gao Y."/>
            <person name="Liu J."/>
            <person name="Shao H."/>
            <person name="Ye R."/>
            <person name="Li L."/>
            <person name="Wei W."/>
            <person name="Wang X."/>
            <person name="Wang C."/>
            <person name="Huo Q."/>
            <person name="Li W."/>
            <person name="Guo W."/>
            <person name="Chen H."/>
            <person name="Chen S."/>
            <person name="Zhou L."/>
            <person name="Zhou L."/>
            <person name="Ni X."/>
            <person name="Tian J."/>
            <person name="Zhou Y."/>
            <person name="Sheng Y."/>
            <person name="Liu T."/>
            <person name="Pan Y."/>
            <person name="Xia L."/>
            <person name="Li J."/>
            <person name="Zhao F."/>
            <person name="Cao W."/>
        </authorList>
    </citation>
    <scope>NUCLEOTIDE SEQUENCE</scope>
    <source>
        <strain evidence="5">Rsan-2018</strain>
        <tissue evidence="5">Larvae</tissue>
    </source>
</reference>
<dbReference type="PANTHER" id="PTHR23259">
    <property type="entry name" value="RIDDLE"/>
    <property type="match status" value="1"/>
</dbReference>
<dbReference type="InterPro" id="IPR036084">
    <property type="entry name" value="Ser_inhib-like_sf"/>
</dbReference>
<dbReference type="CDD" id="cd19941">
    <property type="entry name" value="TIL"/>
    <property type="match status" value="1"/>
</dbReference>
<evidence type="ECO:0000256" key="1">
    <source>
        <dbReference type="ARBA" id="ARBA00022690"/>
    </source>
</evidence>
<dbReference type="InterPro" id="IPR051368">
    <property type="entry name" value="SerProtInhib-TIL_Domain"/>
</dbReference>
<proteinExistence type="predicted"/>
<dbReference type="VEuPathDB" id="VectorBase:RSAN_033903"/>
<dbReference type="AlphaFoldDB" id="A0A9D4YQM1"/>
<protein>
    <recommendedName>
        <fullName evidence="4">TIL domain-containing protein</fullName>
    </recommendedName>
</protein>
<comment type="caution">
    <text evidence="5">The sequence shown here is derived from an EMBL/GenBank/DDBJ whole genome shotgun (WGS) entry which is preliminary data.</text>
</comment>
<dbReference type="Gene3D" id="2.10.25.10">
    <property type="entry name" value="Laminin"/>
    <property type="match status" value="1"/>
</dbReference>
<sequence length="93" mass="10102">MKAFVVALLVSIVAVALGVDEEPPVTIEWPPRPQPCGEGETWKQCVSGSCAEATCARPQIGPQCTSDCRYGCYCADGFYRNSRQVCVTRDKCP</sequence>
<dbReference type="SUPFAM" id="SSF57567">
    <property type="entry name" value="Serine protease inhibitors"/>
    <property type="match status" value="1"/>
</dbReference>
<organism evidence="5 6">
    <name type="scientific">Rhipicephalus sanguineus</name>
    <name type="common">Brown dog tick</name>
    <name type="synonym">Ixodes sanguineus</name>
    <dbReference type="NCBI Taxonomy" id="34632"/>
    <lineage>
        <taxon>Eukaryota</taxon>
        <taxon>Metazoa</taxon>
        <taxon>Ecdysozoa</taxon>
        <taxon>Arthropoda</taxon>
        <taxon>Chelicerata</taxon>
        <taxon>Arachnida</taxon>
        <taxon>Acari</taxon>
        <taxon>Parasitiformes</taxon>
        <taxon>Ixodida</taxon>
        <taxon>Ixodoidea</taxon>
        <taxon>Ixodidae</taxon>
        <taxon>Rhipicephalinae</taxon>
        <taxon>Rhipicephalus</taxon>
        <taxon>Rhipicephalus</taxon>
    </lineage>
</organism>
<keyword evidence="6" id="KW-1185">Reference proteome</keyword>
<gene>
    <name evidence="5" type="ORF">HPB52_020197</name>
</gene>
<dbReference type="Proteomes" id="UP000821837">
    <property type="component" value="Chromosome 1"/>
</dbReference>
<feature type="domain" description="TIL" evidence="4">
    <location>
        <begin position="36"/>
        <end position="92"/>
    </location>
</feature>
<keyword evidence="2" id="KW-1015">Disulfide bond</keyword>
<evidence type="ECO:0000256" key="2">
    <source>
        <dbReference type="ARBA" id="ARBA00023157"/>
    </source>
</evidence>
<evidence type="ECO:0000256" key="3">
    <source>
        <dbReference type="SAM" id="SignalP"/>
    </source>
</evidence>
<name>A0A9D4YQM1_RHISA</name>
<dbReference type="PANTHER" id="PTHR23259:SF69">
    <property type="entry name" value="GEO11767P1-RELATED"/>
    <property type="match status" value="1"/>
</dbReference>
<keyword evidence="3" id="KW-0732">Signal</keyword>
<dbReference type="Pfam" id="PF01826">
    <property type="entry name" value="TIL"/>
    <property type="match status" value="1"/>
</dbReference>
<dbReference type="InterPro" id="IPR002919">
    <property type="entry name" value="TIL_dom"/>
</dbReference>
<evidence type="ECO:0000259" key="4">
    <source>
        <dbReference type="Pfam" id="PF01826"/>
    </source>
</evidence>
<feature type="chain" id="PRO_5039447136" description="TIL domain-containing protein" evidence="3">
    <location>
        <begin position="19"/>
        <end position="93"/>
    </location>
</feature>
<evidence type="ECO:0000313" key="5">
    <source>
        <dbReference type="EMBL" id="KAH7984386.1"/>
    </source>
</evidence>
<feature type="signal peptide" evidence="3">
    <location>
        <begin position="1"/>
        <end position="18"/>
    </location>
</feature>
<dbReference type="EMBL" id="JABSTV010001245">
    <property type="protein sequence ID" value="KAH7984386.1"/>
    <property type="molecule type" value="Genomic_DNA"/>
</dbReference>
<accession>A0A9D4YQM1</accession>
<evidence type="ECO:0000313" key="6">
    <source>
        <dbReference type="Proteomes" id="UP000821837"/>
    </source>
</evidence>
<keyword evidence="1" id="KW-0646">Protease inhibitor</keyword>